<gene>
    <name evidence="1" type="ORF">A1OE_338</name>
</gene>
<reference evidence="1 2" key="1">
    <citation type="journal article" date="2012" name="Proc. Natl. Acad. Sci. U.S.A.">
        <title>Genome streamlining and chemical defense in a coral reef symbiosis.</title>
        <authorList>
            <person name="Kwan J.C."/>
            <person name="Donia M.S."/>
            <person name="Han A.W."/>
            <person name="Hirose E."/>
            <person name="Haygood M.G."/>
            <person name="Schmidt E.W."/>
        </authorList>
    </citation>
    <scope>NUCLEOTIDE SEQUENCE [LARGE SCALE GENOMIC DNA]</scope>
    <source>
        <strain evidence="1 2">L2</strain>
    </source>
</reference>
<evidence type="ECO:0000313" key="1">
    <source>
        <dbReference type="EMBL" id="AFX98534.1"/>
    </source>
</evidence>
<accession>K7YPN7</accession>
<dbReference type="KEGG" id="thal:A1OE_338"/>
<dbReference type="HOGENOM" id="CLU_3181431_0_0_5"/>
<sequence>MIVFQLIYEQVIIMLFNCSVNARIKINKFFNIVKRYLRIIIDEYHF</sequence>
<proteinExistence type="predicted"/>
<protein>
    <submittedName>
        <fullName evidence="1">Uncharacterized protein</fullName>
    </submittedName>
</protein>
<dbReference type="AlphaFoldDB" id="K7YPN7"/>
<dbReference type="EMBL" id="CP003539">
    <property type="protein sequence ID" value="AFX98534.1"/>
    <property type="molecule type" value="Genomic_DNA"/>
</dbReference>
<evidence type="ECO:0000313" key="2">
    <source>
        <dbReference type="Proteomes" id="UP000010077"/>
    </source>
</evidence>
<organism evidence="1 2">
    <name type="scientific">Candidatus Endolissoclinum faulkneri L2</name>
    <dbReference type="NCBI Taxonomy" id="1193729"/>
    <lineage>
        <taxon>Bacteria</taxon>
        <taxon>Pseudomonadati</taxon>
        <taxon>Pseudomonadota</taxon>
        <taxon>Alphaproteobacteria</taxon>
        <taxon>Rhodospirillales</taxon>
        <taxon>Rhodospirillaceae</taxon>
        <taxon>Candidatus Endolissoclinum</taxon>
    </lineage>
</organism>
<keyword evidence="2" id="KW-1185">Reference proteome</keyword>
<dbReference type="Proteomes" id="UP000010077">
    <property type="component" value="Chromosome"/>
</dbReference>
<name>K7YPN7_9PROT</name>